<reference evidence="5 6" key="1">
    <citation type="journal article" date="2023" name="Microbiol. Spectr.">
        <title>Symbiosis of Carpenter Bees with Uncharacterized Lactic Acid Bacteria Showing NAD Auxotrophy.</title>
        <authorList>
            <person name="Kawasaki S."/>
            <person name="Ozawa K."/>
            <person name="Mori T."/>
            <person name="Yamamoto A."/>
            <person name="Ito M."/>
            <person name="Ohkuma M."/>
            <person name="Sakamoto M."/>
            <person name="Matsutani M."/>
        </authorList>
    </citation>
    <scope>NUCLEOTIDE SEQUENCE [LARGE SCALE GENOMIC DNA]</scope>
    <source>
        <strain evidence="5 6">KimC2</strain>
    </source>
</reference>
<dbReference type="SUPFAM" id="SSF52540">
    <property type="entry name" value="P-loop containing nucleoside triphosphate hydrolases"/>
    <property type="match status" value="1"/>
</dbReference>
<dbReference type="GO" id="GO:0005886">
    <property type="term" value="C:plasma membrane"/>
    <property type="evidence" value="ECO:0007669"/>
    <property type="project" value="TreeGrafter"/>
</dbReference>
<keyword evidence="2" id="KW-0547">Nucleotide-binding</keyword>
<dbReference type="KEGG" id="xak:KIMC2_09420"/>
<gene>
    <name evidence="5" type="primary">cglA</name>
    <name evidence="5" type="ORF">KIMC2_09420</name>
</gene>
<dbReference type="Pfam" id="PF00437">
    <property type="entry name" value="T2SSE"/>
    <property type="match status" value="1"/>
</dbReference>
<sequence>MPRAEKYQIAGQGKKGFENLYYLDNQAALTFINYFKFTSGLNLGETRRPQMGSMEFLTKSNEKIYFRISTIGDFNNRESLVLRIIYPVISKLNLFRPQDLINLEQFTKRRGLMLFSGPTGSGKTTLIYYLARKLALKSMVMSIEDPVEVYEPLFLQTQVNLSANMSYSEIIKASLRHRPDVLIIGEIRDEKSAHAAITASLSGHLVFSTVHARSIYGVLERLTDLGISSSTIKNCLNSICYQRIIPDTNQNLQTMTQIFDGFKSDYHFTEKQVLKSWQNQLITSLKLGQISKETFERYFYG</sequence>
<dbReference type="CDD" id="cd01129">
    <property type="entry name" value="PulE-GspE-like"/>
    <property type="match status" value="1"/>
</dbReference>
<dbReference type="InterPro" id="IPR047667">
    <property type="entry name" value="ATPase_ComGA"/>
</dbReference>
<dbReference type="GO" id="GO:0016887">
    <property type="term" value="F:ATP hydrolysis activity"/>
    <property type="evidence" value="ECO:0007669"/>
    <property type="project" value="TreeGrafter"/>
</dbReference>
<dbReference type="Gene3D" id="3.40.50.300">
    <property type="entry name" value="P-loop containing nucleotide triphosphate hydrolases"/>
    <property type="match status" value="1"/>
</dbReference>
<evidence type="ECO:0000256" key="1">
    <source>
        <dbReference type="ARBA" id="ARBA00006611"/>
    </source>
</evidence>
<dbReference type="GO" id="GO:0005524">
    <property type="term" value="F:ATP binding"/>
    <property type="evidence" value="ECO:0007669"/>
    <property type="project" value="UniProtKB-KW"/>
</dbReference>
<dbReference type="InterPro" id="IPR027417">
    <property type="entry name" value="P-loop_NTPase"/>
</dbReference>
<dbReference type="PROSITE" id="PS00662">
    <property type="entry name" value="T2SP_E"/>
    <property type="match status" value="1"/>
</dbReference>
<protein>
    <submittedName>
        <fullName evidence="5">Competence protein</fullName>
    </submittedName>
</protein>
<organism evidence="5 6">
    <name type="scientific">Xylocopilactobacillus apis</name>
    <dbReference type="NCBI Taxonomy" id="2932183"/>
    <lineage>
        <taxon>Bacteria</taxon>
        <taxon>Bacillati</taxon>
        <taxon>Bacillota</taxon>
        <taxon>Bacilli</taxon>
        <taxon>Lactobacillales</taxon>
        <taxon>Lactobacillaceae</taxon>
        <taxon>Xylocopilactobacillus</taxon>
    </lineage>
</organism>
<dbReference type="Proteomes" id="UP001321804">
    <property type="component" value="Chromosome"/>
</dbReference>
<accession>A0AAU9D4P4</accession>
<evidence type="ECO:0000256" key="3">
    <source>
        <dbReference type="ARBA" id="ARBA00022840"/>
    </source>
</evidence>
<dbReference type="PANTHER" id="PTHR30258">
    <property type="entry name" value="TYPE II SECRETION SYSTEM PROTEIN GSPE-RELATED"/>
    <property type="match status" value="1"/>
</dbReference>
<dbReference type="PANTHER" id="PTHR30258:SF2">
    <property type="entry name" value="COMG OPERON PROTEIN 1"/>
    <property type="match status" value="1"/>
</dbReference>
<evidence type="ECO:0000259" key="4">
    <source>
        <dbReference type="PROSITE" id="PS00662"/>
    </source>
</evidence>
<dbReference type="NCBIfam" id="NF041000">
    <property type="entry name" value="ATPase_ComGA"/>
    <property type="match status" value="1"/>
</dbReference>
<proteinExistence type="inferred from homology"/>
<dbReference type="Gene3D" id="3.30.450.90">
    <property type="match status" value="1"/>
</dbReference>
<evidence type="ECO:0000313" key="5">
    <source>
        <dbReference type="EMBL" id="BDR56380.1"/>
    </source>
</evidence>
<feature type="domain" description="Bacterial type II secretion system protein E" evidence="4">
    <location>
        <begin position="175"/>
        <end position="189"/>
    </location>
</feature>
<keyword evidence="6" id="KW-1185">Reference proteome</keyword>
<dbReference type="AlphaFoldDB" id="A0AAU9D4P4"/>
<evidence type="ECO:0000256" key="2">
    <source>
        <dbReference type="ARBA" id="ARBA00022741"/>
    </source>
</evidence>
<evidence type="ECO:0000313" key="6">
    <source>
        <dbReference type="Proteomes" id="UP001321804"/>
    </source>
</evidence>
<dbReference type="EMBL" id="AP026801">
    <property type="protein sequence ID" value="BDR56380.1"/>
    <property type="molecule type" value="Genomic_DNA"/>
</dbReference>
<keyword evidence="3" id="KW-0067">ATP-binding</keyword>
<comment type="similarity">
    <text evidence="1">Belongs to the GSP E family.</text>
</comment>
<name>A0AAU9D4P4_9LACO</name>
<dbReference type="InterPro" id="IPR001482">
    <property type="entry name" value="T2SS/T4SS_dom"/>
</dbReference>